<evidence type="ECO:0000256" key="5">
    <source>
        <dbReference type="ARBA" id="ARBA00023136"/>
    </source>
</evidence>
<evidence type="ECO:0000313" key="10">
    <source>
        <dbReference type="Proteomes" id="UP000479190"/>
    </source>
</evidence>
<accession>A0A6H5IF38</accession>
<keyword evidence="4 7" id="KW-1133">Transmembrane helix</keyword>
<dbReference type="Proteomes" id="UP000479190">
    <property type="component" value="Unassembled WGS sequence"/>
</dbReference>
<protein>
    <recommendedName>
        <fullName evidence="7">Choline transporter-like protein</fullName>
    </recommendedName>
</protein>
<dbReference type="PANTHER" id="PTHR12385:SF14">
    <property type="entry name" value="CHOLINE TRANSPORTER-LIKE 2"/>
    <property type="match status" value="1"/>
</dbReference>
<evidence type="ECO:0000256" key="4">
    <source>
        <dbReference type="ARBA" id="ARBA00022989"/>
    </source>
</evidence>
<feature type="transmembrane region" description="Helical" evidence="7">
    <location>
        <begin position="368"/>
        <end position="390"/>
    </location>
</feature>
<keyword evidence="3 7" id="KW-0812">Transmembrane</keyword>
<organism evidence="9 10">
    <name type="scientific">Trichogramma brassicae</name>
    <dbReference type="NCBI Taxonomy" id="86971"/>
    <lineage>
        <taxon>Eukaryota</taxon>
        <taxon>Metazoa</taxon>
        <taxon>Ecdysozoa</taxon>
        <taxon>Arthropoda</taxon>
        <taxon>Hexapoda</taxon>
        <taxon>Insecta</taxon>
        <taxon>Pterygota</taxon>
        <taxon>Neoptera</taxon>
        <taxon>Endopterygota</taxon>
        <taxon>Hymenoptera</taxon>
        <taxon>Apocrita</taxon>
        <taxon>Proctotrupomorpha</taxon>
        <taxon>Chalcidoidea</taxon>
        <taxon>Trichogrammatidae</taxon>
        <taxon>Trichogramma</taxon>
    </lineage>
</organism>
<gene>
    <name evidence="9" type="ORF">TBRA_LOCUS7873</name>
</gene>
<dbReference type="PANTHER" id="PTHR12385">
    <property type="entry name" value="CHOLINE TRANSPORTER-LIKE (SLC FAMILY 44)"/>
    <property type="match status" value="1"/>
</dbReference>
<feature type="transmembrane region" description="Helical" evidence="7">
    <location>
        <begin position="644"/>
        <end position="662"/>
    </location>
</feature>
<feature type="transmembrane region" description="Helical" evidence="7">
    <location>
        <begin position="585"/>
        <end position="614"/>
    </location>
</feature>
<feature type="transmembrane region" description="Helical" evidence="7">
    <location>
        <begin position="674"/>
        <end position="696"/>
    </location>
</feature>
<comment type="subcellular location">
    <subcellularLocation>
        <location evidence="7">Cell membrane</location>
        <topology evidence="7">Multi-pass membrane protein</topology>
    </subcellularLocation>
    <subcellularLocation>
        <location evidence="1">Membrane</location>
        <topology evidence="1">Multi-pass membrane protein</topology>
    </subcellularLocation>
</comment>
<feature type="transmembrane region" description="Helical" evidence="7">
    <location>
        <begin position="338"/>
        <end position="361"/>
    </location>
</feature>
<keyword evidence="5 7" id="KW-0472">Membrane</keyword>
<feature type="region of interest" description="Disordered" evidence="8">
    <location>
        <begin position="17"/>
        <end position="42"/>
    </location>
</feature>
<dbReference type="Pfam" id="PF04515">
    <property type="entry name" value="Choline_transpo"/>
    <property type="match status" value="1"/>
</dbReference>
<evidence type="ECO:0000256" key="6">
    <source>
        <dbReference type="ARBA" id="ARBA00023180"/>
    </source>
</evidence>
<keyword evidence="10" id="KW-1185">Reference proteome</keyword>
<keyword evidence="6" id="KW-0325">Glycoprotein</keyword>
<sequence>MREPRLLQHAWWRLKREPHSQDDNRKGVSKTHEDSQGSAGSENHTHKICFFSQNDPVAVIFQKNRLTFMVQVVGATSAHVCARRSTQATHRRRLAQHRIIVVSSDPAHLGVHTRMAKEINKIYDWLLFNQYVTIMFLNCTTGYLFLIYMYSEDMFQRKMCSPFRTHMNADICMELSLIYYQNIPPGALSGYRSLFTLCRGKFGREIRAHIDIARRNCYTTMRSRYRDAVKPVLESAHSHYYYRNVHTRACVYAYILAAFTNERVRKMESDTLLLVNERPGMPNILGKGRRITDPTYIYTLTITVCFWIALLIFARVTGNSDKILSEDLSAKIVATLTVSRIFTIIGFTLVAGLCCLAYVAILRKVGHFVSLVFGVSWLPFVASVIFLATWPNFFTLYGLLTTLCSAIITQVLIHSEWFYLPEAIIRETCRFLRANGRVVMFSLMWYKLCLLVVTLGTFGHLYLQTLTELDEDGLEQLPIYVKVLTLLNVMITHWVTWVFLNFGQMVIAGTMATRFWASSNNKAVEPAEDDNRNKNVVGECFKLVGKYHIGTAANGAWIFGTFYSLMTLARVLEEKLRENRRNKKLWWLVVANLFDAVVLRFTMCSAVSVCAIHAQNYEKSVAIAVGHLTRHTRKCLLIAKMTEWILLIGTMTIYFLLLILTLGSVDPEIDPEEFNVIVAFIAAGSLMFILPTFAMLSTGFNALLLCVLEDAESSDGSLDKPYRMNEELREAMARSGPPTWYRQCY</sequence>
<comment type="similarity">
    <text evidence="2 7">Belongs to the CTL (choline transporter-like) family.</text>
</comment>
<feature type="transmembrane region" description="Helical" evidence="7">
    <location>
        <begin position="483"/>
        <end position="502"/>
    </location>
</feature>
<evidence type="ECO:0000256" key="2">
    <source>
        <dbReference type="ARBA" id="ARBA00007168"/>
    </source>
</evidence>
<dbReference type="EMBL" id="CADCXV010000806">
    <property type="protein sequence ID" value="CAB0035990.1"/>
    <property type="molecule type" value="Genomic_DNA"/>
</dbReference>
<name>A0A6H5IF38_9HYME</name>
<dbReference type="GO" id="GO:0005886">
    <property type="term" value="C:plasma membrane"/>
    <property type="evidence" value="ECO:0007669"/>
    <property type="project" value="UniProtKB-SubCell"/>
</dbReference>
<dbReference type="OrthoDB" id="420519at2759"/>
<evidence type="ECO:0000256" key="3">
    <source>
        <dbReference type="ARBA" id="ARBA00022692"/>
    </source>
</evidence>
<evidence type="ECO:0000256" key="1">
    <source>
        <dbReference type="ARBA" id="ARBA00004141"/>
    </source>
</evidence>
<reference evidence="9 10" key="1">
    <citation type="submission" date="2020-02" db="EMBL/GenBank/DDBJ databases">
        <authorList>
            <person name="Ferguson B K."/>
        </authorList>
    </citation>
    <scope>NUCLEOTIDE SEQUENCE [LARGE SCALE GENOMIC DNA]</scope>
</reference>
<feature type="transmembrane region" description="Helical" evidence="7">
    <location>
        <begin position="396"/>
        <end position="420"/>
    </location>
</feature>
<dbReference type="GO" id="GO:0022857">
    <property type="term" value="F:transmembrane transporter activity"/>
    <property type="evidence" value="ECO:0007669"/>
    <property type="project" value="UniProtKB-UniRule"/>
</dbReference>
<evidence type="ECO:0000313" key="9">
    <source>
        <dbReference type="EMBL" id="CAB0035990.1"/>
    </source>
</evidence>
<proteinExistence type="inferred from homology"/>
<dbReference type="InterPro" id="IPR007603">
    <property type="entry name" value="Choline_transptr-like"/>
</dbReference>
<dbReference type="AlphaFoldDB" id="A0A6H5IF38"/>
<comment type="function">
    <text evidence="7">Choline transporter.</text>
</comment>
<evidence type="ECO:0000256" key="8">
    <source>
        <dbReference type="SAM" id="MobiDB-lite"/>
    </source>
</evidence>
<feature type="compositionally biased region" description="Basic and acidic residues" evidence="8">
    <location>
        <begin position="17"/>
        <end position="35"/>
    </location>
</feature>
<feature type="transmembrane region" description="Helical" evidence="7">
    <location>
        <begin position="131"/>
        <end position="150"/>
    </location>
</feature>
<feature type="transmembrane region" description="Helical" evidence="7">
    <location>
        <begin position="296"/>
        <end position="318"/>
    </location>
</feature>
<evidence type="ECO:0000256" key="7">
    <source>
        <dbReference type="RuleBase" id="RU368066"/>
    </source>
</evidence>
<feature type="transmembrane region" description="Helical" evidence="7">
    <location>
        <begin position="441"/>
        <end position="463"/>
    </location>
</feature>